<dbReference type="InterPro" id="IPR027417">
    <property type="entry name" value="P-loop_NTPase"/>
</dbReference>
<dbReference type="Pfam" id="PF00005">
    <property type="entry name" value="ABC_tran"/>
    <property type="match status" value="1"/>
</dbReference>
<dbReference type="eggNOG" id="COG4608">
    <property type="taxonomic scope" value="Bacteria"/>
</dbReference>
<dbReference type="PANTHER" id="PTHR43776">
    <property type="entry name" value="TRANSPORT ATP-BINDING PROTEIN"/>
    <property type="match status" value="1"/>
</dbReference>
<keyword evidence="7" id="KW-0378">Hydrolase</keyword>
<keyword evidence="3" id="KW-0547">Nucleotide-binding</keyword>
<dbReference type="PROSITE" id="PS50893">
    <property type="entry name" value="ABC_TRANSPORTER_2"/>
    <property type="match status" value="1"/>
</dbReference>
<dbReference type="STRING" id="218140.BPSY_1205"/>
<dbReference type="EC" id="3.6.3.24" evidence="7"/>
<name>A0A087CGF4_9BIFI</name>
<dbReference type="GO" id="GO:0055085">
    <property type="term" value="P:transmembrane transport"/>
    <property type="evidence" value="ECO:0007669"/>
    <property type="project" value="UniProtKB-ARBA"/>
</dbReference>
<dbReference type="InterPro" id="IPR050319">
    <property type="entry name" value="ABC_transp_ATP-bind"/>
</dbReference>
<organism evidence="7 8">
    <name type="scientific">Bifidobacterium psychraerophilum</name>
    <dbReference type="NCBI Taxonomy" id="218140"/>
    <lineage>
        <taxon>Bacteria</taxon>
        <taxon>Bacillati</taxon>
        <taxon>Actinomycetota</taxon>
        <taxon>Actinomycetes</taxon>
        <taxon>Bifidobacteriales</taxon>
        <taxon>Bifidobacteriaceae</taxon>
        <taxon>Bifidobacterium</taxon>
    </lineage>
</organism>
<dbReference type="InterPro" id="IPR003593">
    <property type="entry name" value="AAA+_ATPase"/>
</dbReference>
<dbReference type="CDD" id="cd03257">
    <property type="entry name" value="ABC_NikE_OppD_transporters"/>
    <property type="match status" value="1"/>
</dbReference>
<keyword evidence="2" id="KW-0813">Transport</keyword>
<dbReference type="Gene3D" id="3.40.50.300">
    <property type="entry name" value="P-loop containing nucleotide triphosphate hydrolases"/>
    <property type="match status" value="1"/>
</dbReference>
<evidence type="ECO:0000256" key="4">
    <source>
        <dbReference type="ARBA" id="ARBA00022840"/>
    </source>
</evidence>
<sequence length="299" mass="32399">MTDYDSAANATSEQGAVILEAEHLVKRYDSNWRMPATLQGRRRFFRPDSSGGSAGAPGRPAPPALNDVSVRVHEGECLAIIGASGSGKTTLTRILLGLRSADSGVVRYRGEDISTAPDALRRIREDSAIVFQDPFSSLDPRWTVGRSVGEALALRRDAPSRSQTEQRSRAAMRRVGLDDGALFDRYPMDLSGGQAQRVAIARALVAAPRVLLADEAMSAIDMSARVQILHTLEAIRDADPARPMTMLLVSHDLGVVQHIADSIVVLRDGEVVEYGKAEAMLSNPRQEYTKQLIAAATLR</sequence>
<comment type="caution">
    <text evidence="7">The sequence shown here is derived from an EMBL/GenBank/DDBJ whole genome shotgun (WGS) entry which is preliminary data.</text>
</comment>
<dbReference type="RefSeq" id="WP_051921756.1">
    <property type="nucleotide sequence ID" value="NZ_JGZI01000009.1"/>
</dbReference>
<evidence type="ECO:0000256" key="3">
    <source>
        <dbReference type="ARBA" id="ARBA00022741"/>
    </source>
</evidence>
<dbReference type="PROSITE" id="PS00211">
    <property type="entry name" value="ABC_TRANSPORTER_1"/>
    <property type="match status" value="1"/>
</dbReference>
<evidence type="ECO:0000313" key="8">
    <source>
        <dbReference type="Proteomes" id="UP000029050"/>
    </source>
</evidence>
<evidence type="ECO:0000256" key="1">
    <source>
        <dbReference type="ARBA" id="ARBA00005417"/>
    </source>
</evidence>
<dbReference type="GO" id="GO:0016887">
    <property type="term" value="F:ATP hydrolysis activity"/>
    <property type="evidence" value="ECO:0007669"/>
    <property type="project" value="InterPro"/>
</dbReference>
<accession>A0A087CGF4</accession>
<evidence type="ECO:0000313" key="7">
    <source>
        <dbReference type="EMBL" id="KFI82354.1"/>
    </source>
</evidence>
<dbReference type="InterPro" id="IPR017871">
    <property type="entry name" value="ABC_transporter-like_CS"/>
</dbReference>
<keyword evidence="4 7" id="KW-0067">ATP-binding</keyword>
<dbReference type="InterPro" id="IPR003439">
    <property type="entry name" value="ABC_transporter-like_ATP-bd"/>
</dbReference>
<dbReference type="AlphaFoldDB" id="A0A087CGF4"/>
<gene>
    <name evidence="7" type="ORF">BPSY_1205</name>
</gene>
<evidence type="ECO:0000256" key="2">
    <source>
        <dbReference type="ARBA" id="ARBA00022448"/>
    </source>
</evidence>
<dbReference type="EMBL" id="JGZI01000009">
    <property type="protein sequence ID" value="KFI82354.1"/>
    <property type="molecule type" value="Genomic_DNA"/>
</dbReference>
<dbReference type="GeneID" id="98300412"/>
<proteinExistence type="inferred from homology"/>
<evidence type="ECO:0000256" key="5">
    <source>
        <dbReference type="SAM" id="MobiDB-lite"/>
    </source>
</evidence>
<reference evidence="7 8" key="1">
    <citation type="submission" date="2014-03" db="EMBL/GenBank/DDBJ databases">
        <title>Genomics of Bifidobacteria.</title>
        <authorList>
            <person name="Ventura M."/>
            <person name="Milani C."/>
            <person name="Lugli G.A."/>
        </authorList>
    </citation>
    <scope>NUCLEOTIDE SEQUENCE [LARGE SCALE GENOMIC DNA]</scope>
    <source>
        <strain evidence="7 8">LMG 21775</strain>
    </source>
</reference>
<dbReference type="SUPFAM" id="SSF52540">
    <property type="entry name" value="P-loop containing nucleoside triphosphate hydrolases"/>
    <property type="match status" value="1"/>
</dbReference>
<dbReference type="GO" id="GO:0005524">
    <property type="term" value="F:ATP binding"/>
    <property type="evidence" value="ECO:0007669"/>
    <property type="project" value="UniProtKB-KW"/>
</dbReference>
<evidence type="ECO:0000259" key="6">
    <source>
        <dbReference type="PROSITE" id="PS50893"/>
    </source>
</evidence>
<dbReference type="PANTHER" id="PTHR43776:SF7">
    <property type="entry name" value="D,D-DIPEPTIDE TRANSPORT ATP-BINDING PROTEIN DDPF-RELATED"/>
    <property type="match status" value="1"/>
</dbReference>
<comment type="similarity">
    <text evidence="1">Belongs to the ABC transporter superfamily.</text>
</comment>
<dbReference type="Proteomes" id="UP000029050">
    <property type="component" value="Unassembled WGS sequence"/>
</dbReference>
<feature type="domain" description="ABC transporter" evidence="6">
    <location>
        <begin position="45"/>
        <end position="293"/>
    </location>
</feature>
<feature type="region of interest" description="Disordered" evidence="5">
    <location>
        <begin position="43"/>
        <end position="65"/>
    </location>
</feature>
<dbReference type="SMART" id="SM00382">
    <property type="entry name" value="AAA"/>
    <property type="match status" value="1"/>
</dbReference>
<keyword evidence="8" id="KW-1185">Reference proteome</keyword>
<protein>
    <submittedName>
        <fullName evidence="7">Peptide/nickel ABC transporter ATP-binding protein</fullName>
        <ecNumber evidence="7">3.6.3.24</ecNumber>
    </submittedName>
</protein>